<organism evidence="1 2">
    <name type="scientific">Tibeticola sediminis</name>
    <dbReference type="NCBI Taxonomy" id="1917811"/>
    <lineage>
        <taxon>Bacteria</taxon>
        <taxon>Pseudomonadati</taxon>
        <taxon>Pseudomonadota</taxon>
        <taxon>Betaproteobacteria</taxon>
        <taxon>Burkholderiales</taxon>
        <taxon>Comamonadaceae</taxon>
        <taxon>Tibeticola</taxon>
    </lineage>
</organism>
<dbReference type="AlphaFoldDB" id="A0A3N4UKK7"/>
<dbReference type="GO" id="GO:0046677">
    <property type="term" value="P:response to antibiotic"/>
    <property type="evidence" value="ECO:0007669"/>
    <property type="project" value="TreeGrafter"/>
</dbReference>
<evidence type="ECO:0000313" key="1">
    <source>
        <dbReference type="EMBL" id="RPE70508.1"/>
    </source>
</evidence>
<dbReference type="Proteomes" id="UP000272193">
    <property type="component" value="Unassembled WGS sequence"/>
</dbReference>
<dbReference type="Pfam" id="PF03186">
    <property type="entry name" value="CobD_Cbib"/>
    <property type="match status" value="1"/>
</dbReference>
<name>A0A3N4UKK7_9BURK</name>
<reference evidence="1 2" key="1">
    <citation type="submission" date="2018-11" db="EMBL/GenBank/DDBJ databases">
        <title>Genomic Encyclopedia of Type Strains, Phase IV (KMG-IV): sequencing the most valuable type-strain genomes for metagenomic binning, comparative biology and taxonomic classification.</title>
        <authorList>
            <person name="Goeker M."/>
        </authorList>
    </citation>
    <scope>NUCLEOTIDE SEQUENCE [LARGE SCALE GENOMIC DNA]</scope>
    <source>
        <strain evidence="1 2">DSM 101684</strain>
    </source>
</reference>
<accession>A0A3N4UKK7</accession>
<protein>
    <submittedName>
        <fullName evidence="1">Adenosylcobinamide-phosphate synthase</fullName>
    </submittedName>
</protein>
<sequence length="320" mass="35271">MNLIAIVLALLLEQVRPVSEGNPMDRWIDRWFEWARCNFDAGQHHHGWLAWGAAVAVPALFVLSVHLGAQAVAGWPLALLWHVAVLYTTLGFRRFSHRFAEVREALEADDLARARQVLAQWRGEPSPEDTTELIRALIRQALIDGHRHMFGVLFWYVVVAALGGGPAGAVFYRLSDRLRDGLKRRGGEVVVESASLMRVAGQAWIWLDAVPSRVTALWFAMVGSFEDAIEVWRGLSEDWGEGSSDRLIVAAGSGALNLDLGAAKKEEGPEQSPAQGAGEFPRGWAMPEVGHLPQVVGLLWRSVVLWLLVLALLALGRLFG</sequence>
<dbReference type="GO" id="GO:0005886">
    <property type="term" value="C:plasma membrane"/>
    <property type="evidence" value="ECO:0007669"/>
    <property type="project" value="TreeGrafter"/>
</dbReference>
<dbReference type="PANTHER" id="PTHR38684">
    <property type="entry name" value="PROTEIN AMPE"/>
    <property type="match status" value="1"/>
</dbReference>
<dbReference type="PANTHER" id="PTHR38684:SF1">
    <property type="entry name" value="PROTEIN AMPE"/>
    <property type="match status" value="1"/>
</dbReference>
<gene>
    <name evidence="1" type="ORF">EDC62_0990</name>
</gene>
<proteinExistence type="predicted"/>
<dbReference type="GO" id="GO:0009236">
    <property type="term" value="P:cobalamin biosynthetic process"/>
    <property type="evidence" value="ECO:0007669"/>
    <property type="project" value="UniProtKB-UniPathway"/>
</dbReference>
<evidence type="ECO:0000313" key="2">
    <source>
        <dbReference type="Proteomes" id="UP000272193"/>
    </source>
</evidence>
<comment type="caution">
    <text evidence="1">The sequence shown here is derived from an EMBL/GenBank/DDBJ whole genome shotgun (WGS) entry which is preliminary data.</text>
</comment>
<dbReference type="UniPathway" id="UPA00148"/>
<dbReference type="OrthoDB" id="8533534at2"/>
<dbReference type="InterPro" id="IPR052966">
    <property type="entry name" value="Beta-lactamase_Reg"/>
</dbReference>
<dbReference type="InterPro" id="IPR004485">
    <property type="entry name" value="Cobalamin_biosynth_CobD/CbiB"/>
</dbReference>
<dbReference type="GO" id="GO:0048472">
    <property type="term" value="F:threonine-phosphate decarboxylase activity"/>
    <property type="evidence" value="ECO:0007669"/>
    <property type="project" value="InterPro"/>
</dbReference>
<keyword evidence="2" id="KW-1185">Reference proteome</keyword>
<dbReference type="EMBL" id="RKQL01000002">
    <property type="protein sequence ID" value="RPE70508.1"/>
    <property type="molecule type" value="Genomic_DNA"/>
</dbReference>
<dbReference type="RefSeq" id="WP_124221178.1">
    <property type="nucleotide sequence ID" value="NZ_RKQL01000002.1"/>
</dbReference>